<dbReference type="STRING" id="1821621.A8C75_20650"/>
<reference evidence="2 3" key="2">
    <citation type="journal article" date="2018" name="Int. J. Syst. Evol. Microbiol.">
        <title>Marinobacterium aestuarii sp. nov., a benzene-degrading marine bacterium isolated from estuary sediment.</title>
        <authorList>
            <person name="Bae S.S."/>
            <person name="Jung J."/>
            <person name="Chung D."/>
            <person name="Baek K."/>
        </authorList>
    </citation>
    <scope>NUCLEOTIDE SEQUENCE [LARGE SCALE GENOMIC DNA]</scope>
    <source>
        <strain evidence="2 3">ST58-10</strain>
    </source>
</reference>
<keyword evidence="3" id="KW-1185">Reference proteome</keyword>
<feature type="domain" description="ChrR-like cupin" evidence="1">
    <location>
        <begin position="119"/>
        <end position="215"/>
    </location>
</feature>
<evidence type="ECO:0000313" key="2">
    <source>
        <dbReference type="EMBL" id="ANG64647.1"/>
    </source>
</evidence>
<gene>
    <name evidence="2" type="ORF">A8C75_20650</name>
</gene>
<dbReference type="InterPro" id="IPR014710">
    <property type="entry name" value="RmlC-like_jellyroll"/>
</dbReference>
<proteinExistence type="predicted"/>
<name>A0A1A9F371_9GAMM</name>
<dbReference type="OrthoDB" id="9801227at2"/>
<dbReference type="Proteomes" id="UP000078070">
    <property type="component" value="Chromosome"/>
</dbReference>
<dbReference type="Gene3D" id="2.60.120.10">
    <property type="entry name" value="Jelly Rolls"/>
    <property type="match status" value="1"/>
</dbReference>
<dbReference type="InterPro" id="IPR011051">
    <property type="entry name" value="RmlC_Cupin_sf"/>
</dbReference>
<reference evidence="3" key="1">
    <citation type="submission" date="2016-05" db="EMBL/GenBank/DDBJ databases">
        <authorList>
            <person name="Baek K."/>
            <person name="Yang S.-J."/>
        </authorList>
    </citation>
    <scope>NUCLEOTIDE SEQUENCE [LARGE SCALE GENOMIC DNA]</scope>
    <source>
        <strain evidence="3">ST58-10</strain>
    </source>
</reference>
<organism evidence="2 3">
    <name type="scientific">Marinobacterium aestuarii</name>
    <dbReference type="NCBI Taxonomy" id="1821621"/>
    <lineage>
        <taxon>Bacteria</taxon>
        <taxon>Pseudomonadati</taxon>
        <taxon>Pseudomonadota</taxon>
        <taxon>Gammaproteobacteria</taxon>
        <taxon>Oceanospirillales</taxon>
        <taxon>Oceanospirillaceae</taxon>
        <taxon>Marinobacterium</taxon>
    </lineage>
</organism>
<feature type="domain" description="ChrR-like cupin" evidence="1">
    <location>
        <begin position="10"/>
        <end position="113"/>
    </location>
</feature>
<evidence type="ECO:0000259" key="1">
    <source>
        <dbReference type="Pfam" id="PF12973"/>
    </source>
</evidence>
<evidence type="ECO:0000313" key="3">
    <source>
        <dbReference type="Proteomes" id="UP000078070"/>
    </source>
</evidence>
<dbReference type="EMBL" id="CP015839">
    <property type="protein sequence ID" value="ANG64647.1"/>
    <property type="molecule type" value="Genomic_DNA"/>
</dbReference>
<protein>
    <submittedName>
        <fullName evidence="2">Anti-sigma factor</fullName>
    </submittedName>
</protein>
<dbReference type="RefSeq" id="WP_067386245.1">
    <property type="nucleotide sequence ID" value="NZ_CP015839.1"/>
</dbReference>
<dbReference type="InterPro" id="IPR025979">
    <property type="entry name" value="ChrR-like_cupin_dom"/>
</dbReference>
<dbReference type="Pfam" id="PF12973">
    <property type="entry name" value="Cupin_7"/>
    <property type="match status" value="2"/>
</dbReference>
<dbReference type="SUPFAM" id="SSF51182">
    <property type="entry name" value="RmlC-like cupins"/>
    <property type="match status" value="2"/>
</dbReference>
<accession>A0A1A9F371</accession>
<dbReference type="AlphaFoldDB" id="A0A1A9F371"/>
<sequence>MIAVNGDMARRVHIHTDAEPWLPSPGGEVLRKRLHLVGTAEGGEVTSLVRYPAGAKFPLHPHPAGEEILVLEGVFTDQEGDWPAGSYLLSPEGYEHAPSSKEGCLLFVKLRQYAGSRHHFSVTTKARDWQPKEACVEFKMLYQEQDYAETMRLERWSPDTLLAPRVYPGGVEILVIEGSFNDEQGDYQRHDWLRLPAGAKHRPASKTGCKLYIKEAGLAALTSVPTVA</sequence>
<dbReference type="CDD" id="cd20303">
    <property type="entry name" value="cupin_ChrR_1"/>
    <property type="match status" value="1"/>
</dbReference>
<dbReference type="KEGG" id="mars:A8C75_20650"/>